<name>A0ABU1NJC7_9BURK</name>
<organism evidence="1 2">
    <name type="scientific">Variovorax soli</name>
    <dbReference type="NCBI Taxonomy" id="376815"/>
    <lineage>
        <taxon>Bacteria</taxon>
        <taxon>Pseudomonadati</taxon>
        <taxon>Pseudomonadota</taxon>
        <taxon>Betaproteobacteria</taxon>
        <taxon>Burkholderiales</taxon>
        <taxon>Comamonadaceae</taxon>
        <taxon>Variovorax</taxon>
    </lineage>
</organism>
<comment type="caution">
    <text evidence="1">The sequence shown here is derived from an EMBL/GenBank/DDBJ whole genome shotgun (WGS) entry which is preliminary data.</text>
</comment>
<keyword evidence="2" id="KW-1185">Reference proteome</keyword>
<protein>
    <recommendedName>
        <fullName evidence="3">Type II secretion system (T2SS), protein M subtype b</fullName>
    </recommendedName>
</protein>
<dbReference type="EMBL" id="JAVDRF010000010">
    <property type="protein sequence ID" value="MDR6538468.1"/>
    <property type="molecule type" value="Genomic_DNA"/>
</dbReference>
<dbReference type="InterPro" id="IPR034756">
    <property type="entry name" value="T2SSM_b"/>
</dbReference>
<dbReference type="Proteomes" id="UP001184230">
    <property type="component" value="Unassembled WGS sequence"/>
</dbReference>
<evidence type="ECO:0008006" key="3">
    <source>
        <dbReference type="Google" id="ProtNLM"/>
    </source>
</evidence>
<sequence length="199" mass="22245">MKAPVRRFTAATRRAAWVAGRARASLHGPMLLALAALCFWLGLAGVVNRPLRQEIRALQKASTALSSRLPLPLAMADPTGREGEDLVRPFLAFLPDENLWSEQLQTLHSLIGQAGVELSRVEYGSQRFEHLQGTCLSLRLTLQADALSFRKLLHDLLTAMPNLAVDRISTERSPDRPDRLSIRLDASLYYRDPRPGDRR</sequence>
<evidence type="ECO:0000313" key="2">
    <source>
        <dbReference type="Proteomes" id="UP001184230"/>
    </source>
</evidence>
<accession>A0ABU1NJC7</accession>
<proteinExistence type="predicted"/>
<reference evidence="1 2" key="1">
    <citation type="submission" date="2023-07" db="EMBL/GenBank/DDBJ databases">
        <title>Sorghum-associated microbial communities from plants grown in Nebraska, USA.</title>
        <authorList>
            <person name="Schachtman D."/>
        </authorList>
    </citation>
    <scope>NUCLEOTIDE SEQUENCE [LARGE SCALE GENOMIC DNA]</scope>
    <source>
        <strain evidence="1 2">DS1781</strain>
    </source>
</reference>
<dbReference type="Pfam" id="PF10741">
    <property type="entry name" value="T2SSM_b"/>
    <property type="match status" value="1"/>
</dbReference>
<evidence type="ECO:0000313" key="1">
    <source>
        <dbReference type="EMBL" id="MDR6538468.1"/>
    </source>
</evidence>
<gene>
    <name evidence="1" type="ORF">J2739_004257</name>
</gene>